<dbReference type="RefSeq" id="WP_204718277.1">
    <property type="nucleotide sequence ID" value="NZ_JAFFGU010000006.1"/>
</dbReference>
<dbReference type="InterPro" id="IPR037401">
    <property type="entry name" value="SnoaL-like"/>
</dbReference>
<feature type="domain" description="SnoaL-like" evidence="1">
    <location>
        <begin position="11"/>
        <end position="139"/>
    </location>
</feature>
<proteinExistence type="predicted"/>
<comment type="caution">
    <text evidence="2">The sequence shown here is derived from an EMBL/GenBank/DDBJ whole genome shotgun (WGS) entry which is preliminary data.</text>
</comment>
<reference evidence="2" key="1">
    <citation type="submission" date="2021-02" db="EMBL/GenBank/DDBJ databases">
        <title>Taxonomy, biology and ecology of Rhodococcus bacteria occurring in California pistachio and other woody hosts as revealed by genome sequence analyses.</title>
        <authorList>
            <person name="Riely B."/>
            <person name="Gai Y."/>
        </authorList>
    </citation>
    <scope>NUCLEOTIDE SEQUENCE</scope>
    <source>
        <strain evidence="2">BP-295</strain>
    </source>
</reference>
<evidence type="ECO:0000313" key="2">
    <source>
        <dbReference type="EMBL" id="MBM7279011.1"/>
    </source>
</evidence>
<dbReference type="Pfam" id="PF13577">
    <property type="entry name" value="SnoaL_4"/>
    <property type="match status" value="1"/>
</dbReference>
<organism evidence="2 3">
    <name type="scientific">Gordonia rubripertincta</name>
    <name type="common">Rhodococcus corallinus</name>
    <dbReference type="NCBI Taxonomy" id="36822"/>
    <lineage>
        <taxon>Bacteria</taxon>
        <taxon>Bacillati</taxon>
        <taxon>Actinomycetota</taxon>
        <taxon>Actinomycetes</taxon>
        <taxon>Mycobacteriales</taxon>
        <taxon>Gordoniaceae</taxon>
        <taxon>Gordonia</taxon>
    </lineage>
</organism>
<accession>A0AAW4G774</accession>
<evidence type="ECO:0000259" key="1">
    <source>
        <dbReference type="Pfam" id="PF13577"/>
    </source>
</evidence>
<dbReference type="InterPro" id="IPR032710">
    <property type="entry name" value="NTF2-like_dom_sf"/>
</dbReference>
<protein>
    <submittedName>
        <fullName evidence="2">Nuclear transport factor 2 family protein</fullName>
    </submittedName>
</protein>
<dbReference type="SUPFAM" id="SSF54427">
    <property type="entry name" value="NTF2-like"/>
    <property type="match status" value="1"/>
</dbReference>
<name>A0AAW4G774_GORRU</name>
<sequence>MDTDATRRLDELAHIEAIKQLKYRYWRACDAKDVNGFRSCFIAQGARIDYGGLGVFDDVEPMAKIFEQVARHKVGGEYAIFDMHHGLHPDITLTSETTATGRWTLKFRQVNLIDRTETVMTGEYDDEYVVEGGEWKMSASKLTERWSLRRPLGPDATVHAGTFHESD</sequence>
<dbReference type="Proteomes" id="UP001195196">
    <property type="component" value="Unassembled WGS sequence"/>
</dbReference>
<gene>
    <name evidence="2" type="ORF">JTZ10_14735</name>
</gene>
<evidence type="ECO:0000313" key="3">
    <source>
        <dbReference type="Proteomes" id="UP001195196"/>
    </source>
</evidence>
<dbReference type="Gene3D" id="3.10.450.50">
    <property type="match status" value="1"/>
</dbReference>
<dbReference type="EMBL" id="JAFFGU010000006">
    <property type="protein sequence ID" value="MBM7279011.1"/>
    <property type="molecule type" value="Genomic_DNA"/>
</dbReference>
<dbReference type="AlphaFoldDB" id="A0AAW4G774"/>